<dbReference type="PANTHER" id="PTHR43312">
    <property type="entry name" value="D-THREO-ALDOSE 1-DEHYDROGENASE"/>
    <property type="match status" value="1"/>
</dbReference>
<dbReference type="PATRIC" id="fig|634498.28.peg.1122"/>
<dbReference type="AlphaFoldDB" id="D3E359"/>
<dbReference type="eggNOG" id="arCOG01626">
    <property type="taxonomic scope" value="Archaea"/>
</dbReference>
<dbReference type="Pfam" id="PF00248">
    <property type="entry name" value="Aldo_ket_red"/>
    <property type="match status" value="1"/>
</dbReference>
<accession>D3E359</accession>
<dbReference type="Proteomes" id="UP000008680">
    <property type="component" value="Chromosome"/>
</dbReference>
<dbReference type="InterPro" id="IPR023210">
    <property type="entry name" value="NADP_OxRdtase_dom"/>
</dbReference>
<proteinExistence type="predicted"/>
<dbReference type="InterPro" id="IPR036812">
    <property type="entry name" value="NAD(P)_OxRdtase_dom_sf"/>
</dbReference>
<dbReference type="SUPFAM" id="SSF51430">
    <property type="entry name" value="NAD(P)-linked oxidoreductase"/>
    <property type="match status" value="1"/>
</dbReference>
<feature type="domain" description="4Fe-4S ferredoxin-type" evidence="1">
    <location>
        <begin position="288"/>
        <end position="318"/>
    </location>
</feature>
<dbReference type="SUPFAM" id="SSF46548">
    <property type="entry name" value="alpha-helical ferredoxin"/>
    <property type="match status" value="1"/>
</dbReference>
<gene>
    <name evidence="2" type="ordered locus">mru_1120</name>
</gene>
<dbReference type="InterPro" id="IPR017900">
    <property type="entry name" value="4Fe4S_Fe_S_CS"/>
</dbReference>
<organism evidence="2 3">
    <name type="scientific">Methanobrevibacter ruminantium (strain ATCC 35063 / DSM 1093 / JCM 13430 / OCM 146 / M1)</name>
    <name type="common">Methanobacterium ruminantium</name>
    <dbReference type="NCBI Taxonomy" id="634498"/>
    <lineage>
        <taxon>Archaea</taxon>
        <taxon>Methanobacteriati</taxon>
        <taxon>Methanobacteriota</taxon>
        <taxon>Methanomada group</taxon>
        <taxon>Methanobacteria</taxon>
        <taxon>Methanobacteriales</taxon>
        <taxon>Methanobacteriaceae</taxon>
        <taxon>Methanobrevibacter</taxon>
    </lineage>
</organism>
<dbReference type="KEGG" id="mru:mru_1120"/>
<dbReference type="Pfam" id="PF13187">
    <property type="entry name" value="Fer4_9"/>
    <property type="match status" value="1"/>
</dbReference>
<evidence type="ECO:0000259" key="1">
    <source>
        <dbReference type="PROSITE" id="PS51379"/>
    </source>
</evidence>
<dbReference type="STRING" id="634498.mru_1120"/>
<evidence type="ECO:0000313" key="2">
    <source>
        <dbReference type="EMBL" id="ADC46970.1"/>
    </source>
</evidence>
<dbReference type="InterPro" id="IPR053135">
    <property type="entry name" value="AKR2_Oxidoreductase"/>
</dbReference>
<reference evidence="2 3" key="1">
    <citation type="journal article" date="2010" name="PLoS ONE">
        <title>The genome sequence of the rumen methanogen Methanobrevibacter ruminantium reveals new possibilities for controlling ruminant methane emissions.</title>
        <authorList>
            <person name="Leahy S.C."/>
            <person name="Kelly W.J."/>
            <person name="Altermann E."/>
            <person name="Ronimus R.S."/>
            <person name="Yeoman C.J."/>
            <person name="Pacheco D.M."/>
            <person name="Li D."/>
            <person name="Kong Z."/>
            <person name="McTavish S."/>
            <person name="Sang C."/>
            <person name="Lambie S.C."/>
            <person name="Janssen P.H."/>
            <person name="Dey D."/>
            <person name="Attwood G.T."/>
        </authorList>
    </citation>
    <scope>NUCLEOTIDE SEQUENCE [LARGE SCALE GENOMIC DNA]</scope>
    <source>
        <strain evidence="3">ATCC 35063 / DSM 1093 / JCM 13430 / OCM 146 / M1</strain>
    </source>
</reference>
<dbReference type="GO" id="GO:0016491">
    <property type="term" value="F:oxidoreductase activity"/>
    <property type="evidence" value="ECO:0007669"/>
    <property type="project" value="UniProtKB-ARBA"/>
</dbReference>
<dbReference type="EMBL" id="CP001719">
    <property type="protein sequence ID" value="ADC46970.1"/>
    <property type="molecule type" value="Genomic_DNA"/>
</dbReference>
<dbReference type="Gene3D" id="3.20.20.100">
    <property type="entry name" value="NADP-dependent oxidoreductase domain"/>
    <property type="match status" value="1"/>
</dbReference>
<evidence type="ECO:0000313" key="3">
    <source>
        <dbReference type="Proteomes" id="UP000008680"/>
    </source>
</evidence>
<dbReference type="PROSITE" id="PS00198">
    <property type="entry name" value="4FE4S_FER_1"/>
    <property type="match status" value="1"/>
</dbReference>
<dbReference type="CDD" id="cd19096">
    <property type="entry name" value="AKR_Fe-S_oxidoreductase"/>
    <property type="match status" value="1"/>
</dbReference>
<protein>
    <submittedName>
        <fullName evidence="2">Oxidoreductase aldo/keto reductase family</fullName>
    </submittedName>
</protein>
<keyword evidence="3" id="KW-1185">Reference proteome</keyword>
<dbReference type="InterPro" id="IPR017896">
    <property type="entry name" value="4Fe4S_Fe-S-bd"/>
</dbReference>
<name>D3E359_METRM</name>
<dbReference type="PROSITE" id="PS51379">
    <property type="entry name" value="4FE4S_FER_2"/>
    <property type="match status" value="1"/>
</dbReference>
<sequence length="386" mass="45156">MFGVKKMKYKSKFGFGCMRLPLKDENNPQSIDQEYFNEMVDTYMEKGFNYFDTSYAYHNGMSEIAIKKALVERYPRESFLICDKMPTWALTSEEDNEKFVNTMLERLGIDYFDVFFVHNINIPWLELAEEHNTFEYVKNMKEKGIAKKIGISFHENSDLLEKFLNKYAKDIDIVQLELNYLDWEDPAIEAHKCYDLCVEHGLDVYVMEPLKGGVIVNQPEEINNDFKELSQDASIASFAMRFCASLEHVKIVLSGMSKMEDLIDNINTFENFKPLSEEEFDFLLKEADKLRENLAVPCSECGYCLKACPLEIPIPEYFRLYNHHKVQKESNIYRLYFDKLADEKVPASDCTQCETCIDYCTQKINIPKELEKLCEHFQEGFSPYGN</sequence>
<dbReference type="PANTHER" id="PTHR43312:SF2">
    <property type="entry name" value="OXIDOREDUCTASE"/>
    <property type="match status" value="1"/>
</dbReference>
<dbReference type="HOGENOM" id="CLU_023205_3_2_2"/>